<reference evidence="4 5" key="1">
    <citation type="submission" date="2021-12" db="EMBL/GenBank/DDBJ databases">
        <title>Genome seq of P8.</title>
        <authorList>
            <person name="Seo T."/>
        </authorList>
    </citation>
    <scope>NUCLEOTIDE SEQUENCE [LARGE SCALE GENOMIC DNA]</scope>
    <source>
        <strain evidence="4 5">P8</strain>
    </source>
</reference>
<sequence length="148" mass="16061">MPFKRRLIELCALLALAACQTPPPAPPPPEPTPVCPEPPPPPADDLKVVATLADDLRKALVLSAGRSAAEQAQASAQLDQFATATEPQSEPLKPLAALLAARLAEQRRLQDSVDRLTQQLRDAQRRNDQLNEKLEALKAIEQTLPVKK</sequence>
<feature type="coiled-coil region" evidence="1">
    <location>
        <begin position="106"/>
        <end position="140"/>
    </location>
</feature>
<keyword evidence="1" id="KW-0175">Coiled coil</keyword>
<evidence type="ECO:0000256" key="3">
    <source>
        <dbReference type="SAM" id="SignalP"/>
    </source>
</evidence>
<proteinExistence type="predicted"/>
<organism evidence="4 5">
    <name type="scientific">Pelomonas cellulosilytica</name>
    <dbReference type="NCBI Taxonomy" id="2906762"/>
    <lineage>
        <taxon>Bacteria</taxon>
        <taxon>Pseudomonadati</taxon>
        <taxon>Pseudomonadota</taxon>
        <taxon>Betaproteobacteria</taxon>
        <taxon>Burkholderiales</taxon>
        <taxon>Sphaerotilaceae</taxon>
        <taxon>Roseateles</taxon>
    </lineage>
</organism>
<dbReference type="Proteomes" id="UP001200741">
    <property type="component" value="Unassembled WGS sequence"/>
</dbReference>
<evidence type="ECO:0000313" key="4">
    <source>
        <dbReference type="EMBL" id="MCE4553582.1"/>
    </source>
</evidence>
<comment type="caution">
    <text evidence="4">The sequence shown here is derived from an EMBL/GenBank/DDBJ whole genome shotgun (WGS) entry which is preliminary data.</text>
</comment>
<evidence type="ECO:0000313" key="5">
    <source>
        <dbReference type="Proteomes" id="UP001200741"/>
    </source>
</evidence>
<feature type="region of interest" description="Disordered" evidence="2">
    <location>
        <begin position="19"/>
        <end position="43"/>
    </location>
</feature>
<feature type="signal peptide" evidence="3">
    <location>
        <begin position="1"/>
        <end position="17"/>
    </location>
</feature>
<accession>A0ABS8XPJ7</accession>
<evidence type="ECO:0008006" key="6">
    <source>
        <dbReference type="Google" id="ProtNLM"/>
    </source>
</evidence>
<keyword evidence="5" id="KW-1185">Reference proteome</keyword>
<feature type="compositionally biased region" description="Pro residues" evidence="2">
    <location>
        <begin position="21"/>
        <end position="43"/>
    </location>
</feature>
<feature type="chain" id="PRO_5047095796" description="Lipoprotein" evidence="3">
    <location>
        <begin position="18"/>
        <end position="148"/>
    </location>
</feature>
<evidence type="ECO:0000256" key="2">
    <source>
        <dbReference type="SAM" id="MobiDB-lite"/>
    </source>
</evidence>
<evidence type="ECO:0000256" key="1">
    <source>
        <dbReference type="SAM" id="Coils"/>
    </source>
</evidence>
<name>A0ABS8XPJ7_9BURK</name>
<dbReference type="EMBL" id="JAJTWU010000001">
    <property type="protein sequence ID" value="MCE4553582.1"/>
    <property type="molecule type" value="Genomic_DNA"/>
</dbReference>
<gene>
    <name evidence="4" type="ORF">LXT13_03865</name>
</gene>
<dbReference type="RefSeq" id="WP_233370276.1">
    <property type="nucleotide sequence ID" value="NZ_JAJTWU010000001.1"/>
</dbReference>
<protein>
    <recommendedName>
        <fullName evidence="6">Lipoprotein</fullName>
    </recommendedName>
</protein>
<keyword evidence="3" id="KW-0732">Signal</keyword>